<feature type="coiled-coil region" evidence="1">
    <location>
        <begin position="325"/>
        <end position="355"/>
    </location>
</feature>
<evidence type="ECO:0000313" key="3">
    <source>
        <dbReference type="EMBL" id="EAQ80696.1"/>
    </source>
</evidence>
<dbReference type="eggNOG" id="COG1196">
    <property type="taxonomic scope" value="Bacteria"/>
</dbReference>
<organism evidence="3 4">
    <name type="scientific">Blastopirellula marina DSM 3645</name>
    <dbReference type="NCBI Taxonomy" id="314230"/>
    <lineage>
        <taxon>Bacteria</taxon>
        <taxon>Pseudomonadati</taxon>
        <taxon>Planctomycetota</taxon>
        <taxon>Planctomycetia</taxon>
        <taxon>Pirellulales</taxon>
        <taxon>Pirellulaceae</taxon>
        <taxon>Blastopirellula</taxon>
    </lineage>
</organism>
<protein>
    <submittedName>
        <fullName evidence="3">IgA-specific serine endopeptidase</fullName>
    </submittedName>
</protein>
<reference evidence="3 4" key="1">
    <citation type="submission" date="2006-02" db="EMBL/GenBank/DDBJ databases">
        <authorList>
            <person name="Amann R."/>
            <person name="Ferriera S."/>
            <person name="Johnson J."/>
            <person name="Kravitz S."/>
            <person name="Halpern A."/>
            <person name="Remington K."/>
            <person name="Beeson K."/>
            <person name="Tran B."/>
            <person name="Rogers Y.-H."/>
            <person name="Friedman R."/>
            <person name="Venter J.C."/>
        </authorList>
    </citation>
    <scope>NUCLEOTIDE SEQUENCE [LARGE SCALE GENOMIC DNA]</scope>
    <source>
        <strain evidence="3 4">DSM 3645</strain>
    </source>
</reference>
<feature type="compositionally biased region" description="Basic and acidic residues" evidence="2">
    <location>
        <begin position="45"/>
        <end position="57"/>
    </location>
</feature>
<dbReference type="AlphaFoldDB" id="A3ZRC7"/>
<gene>
    <name evidence="3" type="ORF">DSM3645_11786</name>
</gene>
<accession>A3ZRC7</accession>
<proteinExistence type="predicted"/>
<dbReference type="EMBL" id="AANZ01000007">
    <property type="protein sequence ID" value="EAQ80696.1"/>
    <property type="molecule type" value="Genomic_DNA"/>
</dbReference>
<evidence type="ECO:0000313" key="4">
    <source>
        <dbReference type="Proteomes" id="UP000004358"/>
    </source>
</evidence>
<sequence>MSTRVFADDETRAVNFSGCNASKLVDRDMATQRKTKQNPTLSPTAEKKPVDALRVDGPHVPSVAAGSSPAAENIEDDIVAKLEPSELSPAQRRHLEELAAILREQRAELERREAQLQSQLAAIDNETRIARLGVEQQAAALAERTKLLDRRDRELDQRDAALNDRQNELESQVIKLDQQAGKLEQTRGAQKREDARLAKSASQLRITQESLEEKSTAERRAVDRKLAEVKAQQAAIEKFSTQLHERERQLEDRHAALEARKIELDEIASQLADAQRSQAGDALVYTRGQADLAREREQWEAEVLRQRELQEKVRRRGETELIQLAAQLDERQSRLEQRHAAVEQIERELREKHREALESQLVVAELWPELMRQTPTAELTRRTAELRVKIRQSHEDAAGIWRRRENEVKELLARLEERRTEIAEEYRRFQQWLSVRHEDLEKQAARLAAAERGHSQKMRASA</sequence>
<feature type="compositionally biased region" description="Low complexity" evidence="2">
    <location>
        <begin position="60"/>
        <end position="71"/>
    </location>
</feature>
<feature type="coiled-coil region" evidence="1">
    <location>
        <begin position="92"/>
        <end position="126"/>
    </location>
</feature>
<feature type="coiled-coil region" evidence="1">
    <location>
        <begin position="240"/>
        <end position="277"/>
    </location>
</feature>
<keyword evidence="1" id="KW-0175">Coiled coil</keyword>
<dbReference type="STRING" id="314230.DSM3645_11786"/>
<dbReference type="HOGENOM" id="CLU_591433_0_0_0"/>
<evidence type="ECO:0000256" key="2">
    <source>
        <dbReference type="SAM" id="MobiDB-lite"/>
    </source>
</evidence>
<comment type="caution">
    <text evidence="3">The sequence shown here is derived from an EMBL/GenBank/DDBJ whole genome shotgun (WGS) entry which is preliminary data.</text>
</comment>
<feature type="region of interest" description="Disordered" evidence="2">
    <location>
        <begin position="26"/>
        <end position="71"/>
    </location>
</feature>
<name>A3ZRC7_9BACT</name>
<evidence type="ECO:0000256" key="1">
    <source>
        <dbReference type="SAM" id="Coils"/>
    </source>
</evidence>
<dbReference type="Proteomes" id="UP000004358">
    <property type="component" value="Unassembled WGS sequence"/>
</dbReference>